<reference evidence="1" key="2">
    <citation type="journal article" date="2015" name="Data Brief">
        <title>Shoot transcriptome of the giant reed, Arundo donax.</title>
        <authorList>
            <person name="Barrero R.A."/>
            <person name="Guerrero F.D."/>
            <person name="Moolhuijzen P."/>
            <person name="Goolsby J.A."/>
            <person name="Tidwell J."/>
            <person name="Bellgard S.E."/>
            <person name="Bellgard M.I."/>
        </authorList>
    </citation>
    <scope>NUCLEOTIDE SEQUENCE</scope>
    <source>
        <tissue evidence="1">Shoot tissue taken approximately 20 cm above the soil surface</tissue>
    </source>
</reference>
<sequence>MEKRQKQRLQEVRESQRKVYYFAYTRLLCCVTDTGAGVGV</sequence>
<protein>
    <submittedName>
        <fullName evidence="1">Uncharacterized protein</fullName>
    </submittedName>
</protein>
<dbReference type="AlphaFoldDB" id="A0A0A9E5F5"/>
<accession>A0A0A9E5F5</accession>
<proteinExistence type="predicted"/>
<name>A0A0A9E5F5_ARUDO</name>
<organism evidence="1">
    <name type="scientific">Arundo donax</name>
    <name type="common">Giant reed</name>
    <name type="synonym">Donax arundinaceus</name>
    <dbReference type="NCBI Taxonomy" id="35708"/>
    <lineage>
        <taxon>Eukaryota</taxon>
        <taxon>Viridiplantae</taxon>
        <taxon>Streptophyta</taxon>
        <taxon>Embryophyta</taxon>
        <taxon>Tracheophyta</taxon>
        <taxon>Spermatophyta</taxon>
        <taxon>Magnoliopsida</taxon>
        <taxon>Liliopsida</taxon>
        <taxon>Poales</taxon>
        <taxon>Poaceae</taxon>
        <taxon>PACMAD clade</taxon>
        <taxon>Arundinoideae</taxon>
        <taxon>Arundineae</taxon>
        <taxon>Arundo</taxon>
    </lineage>
</organism>
<reference evidence="1" key="1">
    <citation type="submission" date="2014-09" db="EMBL/GenBank/DDBJ databases">
        <authorList>
            <person name="Magalhaes I.L.F."/>
            <person name="Oliveira U."/>
            <person name="Santos F.R."/>
            <person name="Vidigal T.H.D.A."/>
            <person name="Brescovit A.D."/>
            <person name="Santos A.J."/>
        </authorList>
    </citation>
    <scope>NUCLEOTIDE SEQUENCE</scope>
    <source>
        <tissue evidence="1">Shoot tissue taken approximately 20 cm above the soil surface</tissue>
    </source>
</reference>
<evidence type="ECO:0000313" key="1">
    <source>
        <dbReference type="EMBL" id="JAD93090.1"/>
    </source>
</evidence>
<dbReference type="EMBL" id="GBRH01204805">
    <property type="protein sequence ID" value="JAD93090.1"/>
    <property type="molecule type" value="Transcribed_RNA"/>
</dbReference>